<organism evidence="1 2">
    <name type="scientific">Paraburkholderia dipogonis</name>
    <dbReference type="NCBI Taxonomy" id="1211383"/>
    <lineage>
        <taxon>Bacteria</taxon>
        <taxon>Pseudomonadati</taxon>
        <taxon>Pseudomonadota</taxon>
        <taxon>Betaproteobacteria</taxon>
        <taxon>Burkholderiales</taxon>
        <taxon>Burkholderiaceae</taxon>
        <taxon>Paraburkholderia</taxon>
    </lineage>
</organism>
<evidence type="ECO:0000313" key="1">
    <source>
        <dbReference type="EMBL" id="MFM0002582.1"/>
    </source>
</evidence>
<reference evidence="1 2" key="1">
    <citation type="journal article" date="2024" name="Chem. Sci.">
        <title>Discovery of megapolipeptins by genome mining of a Burkholderiales bacteria collection.</title>
        <authorList>
            <person name="Paulo B.S."/>
            <person name="Recchia M.J.J."/>
            <person name="Lee S."/>
            <person name="Fergusson C.H."/>
            <person name="Romanowski S.B."/>
            <person name="Hernandez A."/>
            <person name="Krull N."/>
            <person name="Liu D.Y."/>
            <person name="Cavanagh H."/>
            <person name="Bos A."/>
            <person name="Gray C.A."/>
            <person name="Murphy B.T."/>
            <person name="Linington R.G."/>
            <person name="Eustaquio A.S."/>
        </authorList>
    </citation>
    <scope>NUCLEOTIDE SEQUENCE [LARGE SCALE GENOMIC DNA]</scope>
    <source>
        <strain evidence="1 2">RL17-350-BIC-A</strain>
    </source>
</reference>
<name>A0ABW9ATC3_9BURK</name>
<proteinExistence type="predicted"/>
<gene>
    <name evidence="1" type="ORF">PQR57_16290</name>
</gene>
<dbReference type="EMBL" id="JAQQEZ010000009">
    <property type="protein sequence ID" value="MFM0002582.1"/>
    <property type="molecule type" value="Genomic_DNA"/>
</dbReference>
<dbReference type="RefSeq" id="WP_408177884.1">
    <property type="nucleotide sequence ID" value="NZ_JAQQEZ010000009.1"/>
</dbReference>
<accession>A0ABW9ATC3</accession>
<comment type="caution">
    <text evidence="1">The sequence shown here is derived from an EMBL/GenBank/DDBJ whole genome shotgun (WGS) entry which is preliminary data.</text>
</comment>
<evidence type="ECO:0000313" key="2">
    <source>
        <dbReference type="Proteomes" id="UP001629230"/>
    </source>
</evidence>
<protein>
    <submittedName>
        <fullName evidence="1">Uncharacterized protein</fullName>
    </submittedName>
</protein>
<dbReference type="Proteomes" id="UP001629230">
    <property type="component" value="Unassembled WGS sequence"/>
</dbReference>
<sequence>MSGTNMQPTVQRGARRPASLVDSQLQHFENVVEYLTRGDASGGLYPLDHEYWEKRIRALEETYELIASQRHRLTRLLDRLACEAQMARNALKPRTAA</sequence>
<keyword evidence="2" id="KW-1185">Reference proteome</keyword>